<comment type="similarity">
    <text evidence="1">Belongs to the short-chain dehydrogenases/reductases (SDR) family.</text>
</comment>
<accession>A0A317KAT7</accession>
<proteinExistence type="inferred from homology"/>
<dbReference type="InterPro" id="IPR036291">
    <property type="entry name" value="NAD(P)-bd_dom_sf"/>
</dbReference>
<dbReference type="Pfam" id="PF13561">
    <property type="entry name" value="adh_short_C2"/>
    <property type="match status" value="1"/>
</dbReference>
<reference evidence="5" key="1">
    <citation type="submission" date="2018-05" db="EMBL/GenBank/DDBJ databases">
        <title>Micromonospora globispora sp. nov. and Micromonospora rugosa sp. nov., isolated from marine sediment.</title>
        <authorList>
            <person name="Carro L."/>
            <person name="Aysel V."/>
            <person name="Cetin D."/>
            <person name="Igual J.M."/>
            <person name="Klenk H.-P."/>
            <person name="Trujillo M.E."/>
            <person name="Sahin N."/>
        </authorList>
    </citation>
    <scope>NUCLEOTIDE SEQUENCE [LARGE SCALE GENOMIC DNA]</scope>
    <source>
        <strain evidence="5">S2904</strain>
    </source>
</reference>
<protein>
    <submittedName>
        <fullName evidence="4">Short-chain dehydrogenase</fullName>
    </submittedName>
</protein>
<dbReference type="SUPFAM" id="SSF51735">
    <property type="entry name" value="NAD(P)-binding Rossmann-fold domains"/>
    <property type="match status" value="1"/>
</dbReference>
<evidence type="ECO:0000256" key="1">
    <source>
        <dbReference type="ARBA" id="ARBA00006484"/>
    </source>
</evidence>
<dbReference type="Gene3D" id="3.40.50.720">
    <property type="entry name" value="NAD(P)-binding Rossmann-like Domain"/>
    <property type="match status" value="1"/>
</dbReference>
<dbReference type="InterPro" id="IPR057326">
    <property type="entry name" value="KR_dom"/>
</dbReference>
<dbReference type="EMBL" id="QGSV01000108">
    <property type="protein sequence ID" value="PWU50458.1"/>
    <property type="molecule type" value="Genomic_DNA"/>
</dbReference>
<dbReference type="PANTHER" id="PTHR43477">
    <property type="entry name" value="DIHYDROANTICAPSIN 7-DEHYDROGENASE"/>
    <property type="match status" value="1"/>
</dbReference>
<gene>
    <name evidence="4" type="ORF">DLJ46_07045</name>
</gene>
<name>A0A317KAT7_9ACTN</name>
<dbReference type="OrthoDB" id="9806974at2"/>
<dbReference type="CDD" id="cd05233">
    <property type="entry name" value="SDR_c"/>
    <property type="match status" value="1"/>
</dbReference>
<sequence>MSNTALVVGGTSGIGLATARRLHALGARVHVVGRGKERLDEIATTDPEITGHQADGGDRAEIGTVVEAIGRIDWLVVALSGGEGGGSIADLDPDTLRRAFDAKFWGHLTTIQAALPYLAPTGSITLVSAISARAGIPGTAGLAAVNGAVEGLVRPLAVELAPIRVNGVSPGLVDTPWWSGLPDDARQAYFTQVAQVLPARRVATADDIAEVVVLAATNANLTGTVIEADGGARLVSLG</sequence>
<dbReference type="PRINTS" id="PR00081">
    <property type="entry name" value="GDHRDH"/>
</dbReference>
<evidence type="ECO:0000259" key="3">
    <source>
        <dbReference type="SMART" id="SM00822"/>
    </source>
</evidence>
<dbReference type="SMART" id="SM00822">
    <property type="entry name" value="PKS_KR"/>
    <property type="match status" value="1"/>
</dbReference>
<dbReference type="GO" id="GO:0016491">
    <property type="term" value="F:oxidoreductase activity"/>
    <property type="evidence" value="ECO:0007669"/>
    <property type="project" value="UniProtKB-KW"/>
</dbReference>
<dbReference type="Proteomes" id="UP000245683">
    <property type="component" value="Unassembled WGS sequence"/>
</dbReference>
<dbReference type="InterPro" id="IPR051122">
    <property type="entry name" value="SDR_DHRS6-like"/>
</dbReference>
<feature type="domain" description="Ketoreductase" evidence="3">
    <location>
        <begin position="3"/>
        <end position="171"/>
    </location>
</feature>
<keyword evidence="5" id="KW-1185">Reference proteome</keyword>
<comment type="caution">
    <text evidence="4">The sequence shown here is derived from an EMBL/GenBank/DDBJ whole genome shotgun (WGS) entry which is preliminary data.</text>
</comment>
<keyword evidence="2" id="KW-0560">Oxidoreductase</keyword>
<evidence type="ECO:0000313" key="5">
    <source>
        <dbReference type="Proteomes" id="UP000245683"/>
    </source>
</evidence>
<evidence type="ECO:0000256" key="2">
    <source>
        <dbReference type="ARBA" id="ARBA00023002"/>
    </source>
</evidence>
<dbReference type="InterPro" id="IPR002347">
    <property type="entry name" value="SDR_fam"/>
</dbReference>
<dbReference type="PANTHER" id="PTHR43477:SF1">
    <property type="entry name" value="DIHYDROANTICAPSIN 7-DEHYDROGENASE"/>
    <property type="match status" value="1"/>
</dbReference>
<dbReference type="AlphaFoldDB" id="A0A317KAT7"/>
<dbReference type="RefSeq" id="WP_109943851.1">
    <property type="nucleotide sequence ID" value="NZ_QGGF01000473.1"/>
</dbReference>
<evidence type="ECO:0000313" key="4">
    <source>
        <dbReference type="EMBL" id="PWU50458.1"/>
    </source>
</evidence>
<organism evidence="4 5">
    <name type="scientific">Micromonospora globispora</name>
    <dbReference type="NCBI Taxonomy" id="1450148"/>
    <lineage>
        <taxon>Bacteria</taxon>
        <taxon>Bacillati</taxon>
        <taxon>Actinomycetota</taxon>
        <taxon>Actinomycetes</taxon>
        <taxon>Micromonosporales</taxon>
        <taxon>Micromonosporaceae</taxon>
        <taxon>Micromonospora</taxon>
    </lineage>
</organism>